<reference evidence="3" key="1">
    <citation type="submission" date="2005-09" db="EMBL/GenBank/DDBJ databases">
        <authorList>
            <person name="Mural R.J."/>
            <person name="Li P.W."/>
            <person name="Adams M.D."/>
            <person name="Amanatides P.G."/>
            <person name="Baden-Tillson H."/>
            <person name="Barnstead M."/>
            <person name="Chin S.H."/>
            <person name="Dew I."/>
            <person name="Evans C.A."/>
            <person name="Ferriera S."/>
            <person name="Flanigan M."/>
            <person name="Fosler C."/>
            <person name="Glodek A."/>
            <person name="Gu Z."/>
            <person name="Holt R.A."/>
            <person name="Jennings D."/>
            <person name="Kraft C.L."/>
            <person name="Lu F."/>
            <person name="Nguyen T."/>
            <person name="Nusskern D.R."/>
            <person name="Pfannkoch C.M."/>
            <person name="Sitter C."/>
            <person name="Sutton G.G."/>
            <person name="Venter J.C."/>
            <person name="Wang Z."/>
            <person name="Woodage T."/>
            <person name="Zheng X.H."/>
            <person name="Zhong F."/>
        </authorList>
    </citation>
    <scope>NUCLEOTIDE SEQUENCE [LARGE SCALE GENOMIC DNA]</scope>
    <source>
        <strain>BN</strain>
        <strain evidence="3">Sprague-Dawley</strain>
    </source>
</reference>
<feature type="region of interest" description="Disordered" evidence="1">
    <location>
        <begin position="55"/>
        <end position="82"/>
    </location>
</feature>
<sequence length="177" mass="19536">MAGCWMVRRKCYKQRPAAPLRMGQSHSSVPQAMSATSCSQGMRPRAYPTMDGVLSNVDKQRGGSCDRSFTRSTQKVTPSMWQSLGRDNRGTFHEVETGCLCGAFPVLSTHYPLETAKEFDPRRQTPFHRTGLQSSWETGLQTPNPRVAQPGAAVTWRKPLTTSGSPLSILVTGTRSF</sequence>
<dbReference type="AlphaFoldDB" id="A6IZK3"/>
<gene>
    <name evidence="2 4" type="primary">Wfdc1</name>
    <name evidence="2" type="ORF">rCG_51188</name>
</gene>
<dbReference type="EMBL" id="CH473972">
    <property type="protein sequence ID" value="EDL92681.1"/>
    <property type="molecule type" value="Genomic_DNA"/>
</dbReference>
<accession>A6IZK3</accession>
<name>A6IZK3_RAT</name>
<dbReference type="RGD" id="68938">
    <property type="gene designation" value="Wfdc1"/>
</dbReference>
<evidence type="ECO:0000313" key="3">
    <source>
        <dbReference type="Proteomes" id="UP000234681"/>
    </source>
</evidence>
<proteinExistence type="predicted"/>
<feature type="compositionally biased region" description="Polar residues" evidence="1">
    <location>
        <begin position="70"/>
        <end position="82"/>
    </location>
</feature>
<dbReference type="Proteomes" id="UP000234681">
    <property type="component" value="Chromosome 19"/>
</dbReference>
<evidence type="ECO:0000313" key="2">
    <source>
        <dbReference type="EMBL" id="EDL92681.1"/>
    </source>
</evidence>
<organism evidence="2 3">
    <name type="scientific">Rattus norvegicus</name>
    <name type="common">Rat</name>
    <dbReference type="NCBI Taxonomy" id="10116"/>
    <lineage>
        <taxon>Eukaryota</taxon>
        <taxon>Metazoa</taxon>
        <taxon>Chordata</taxon>
        <taxon>Craniata</taxon>
        <taxon>Vertebrata</taxon>
        <taxon>Euteleostomi</taxon>
        <taxon>Mammalia</taxon>
        <taxon>Eutheria</taxon>
        <taxon>Euarchontoglires</taxon>
        <taxon>Glires</taxon>
        <taxon>Rodentia</taxon>
        <taxon>Myomorpha</taxon>
        <taxon>Muroidea</taxon>
        <taxon>Muridae</taxon>
        <taxon>Murinae</taxon>
        <taxon>Rattus</taxon>
    </lineage>
</organism>
<protein>
    <submittedName>
        <fullName evidence="2">WAP four-disulfide core domain 1, isoform CRA_b</fullName>
    </submittedName>
</protein>
<evidence type="ECO:0000313" key="4">
    <source>
        <dbReference type="RGD" id="68938"/>
    </source>
</evidence>
<evidence type="ECO:0000256" key="1">
    <source>
        <dbReference type="SAM" id="MobiDB-lite"/>
    </source>
</evidence>